<accession>V7CLJ0</accession>
<keyword evidence="2" id="KW-1185">Reference proteome</keyword>
<organism evidence="1 2">
    <name type="scientific">Phaseolus vulgaris</name>
    <name type="common">Kidney bean</name>
    <name type="synonym">French bean</name>
    <dbReference type="NCBI Taxonomy" id="3885"/>
    <lineage>
        <taxon>Eukaryota</taxon>
        <taxon>Viridiplantae</taxon>
        <taxon>Streptophyta</taxon>
        <taxon>Embryophyta</taxon>
        <taxon>Tracheophyta</taxon>
        <taxon>Spermatophyta</taxon>
        <taxon>Magnoliopsida</taxon>
        <taxon>eudicotyledons</taxon>
        <taxon>Gunneridae</taxon>
        <taxon>Pentapetalae</taxon>
        <taxon>rosids</taxon>
        <taxon>fabids</taxon>
        <taxon>Fabales</taxon>
        <taxon>Fabaceae</taxon>
        <taxon>Papilionoideae</taxon>
        <taxon>50 kb inversion clade</taxon>
        <taxon>NPAAA clade</taxon>
        <taxon>indigoferoid/millettioid clade</taxon>
        <taxon>Phaseoleae</taxon>
        <taxon>Phaseolus</taxon>
    </lineage>
</organism>
<dbReference type="AlphaFoldDB" id="V7CLJ0"/>
<evidence type="ECO:0000313" key="2">
    <source>
        <dbReference type="Proteomes" id="UP000000226"/>
    </source>
</evidence>
<dbReference type="OrthoDB" id="1745344at2759"/>
<reference evidence="2" key="1">
    <citation type="journal article" date="2014" name="Nat. Genet.">
        <title>A reference genome for common bean and genome-wide analysis of dual domestications.</title>
        <authorList>
            <person name="Schmutz J."/>
            <person name="McClean P.E."/>
            <person name="Mamidi S."/>
            <person name="Wu G.A."/>
            <person name="Cannon S.B."/>
            <person name="Grimwood J."/>
            <person name="Jenkins J."/>
            <person name="Shu S."/>
            <person name="Song Q."/>
            <person name="Chavarro C."/>
            <person name="Torres-Torres M."/>
            <person name="Geffroy V."/>
            <person name="Moghaddam S.M."/>
            <person name="Gao D."/>
            <person name="Abernathy B."/>
            <person name="Barry K."/>
            <person name="Blair M."/>
            <person name="Brick M.A."/>
            <person name="Chovatia M."/>
            <person name="Gepts P."/>
            <person name="Goodstein D.M."/>
            <person name="Gonzales M."/>
            <person name="Hellsten U."/>
            <person name="Hyten D.L."/>
            <person name="Jia G."/>
            <person name="Kelly J.D."/>
            <person name="Kudrna D."/>
            <person name="Lee R."/>
            <person name="Richard M.M."/>
            <person name="Miklas P.N."/>
            <person name="Osorno J.M."/>
            <person name="Rodrigues J."/>
            <person name="Thareau V."/>
            <person name="Urrea C.A."/>
            <person name="Wang M."/>
            <person name="Yu Y."/>
            <person name="Zhang M."/>
            <person name="Wing R.A."/>
            <person name="Cregan P.B."/>
            <person name="Rokhsar D.S."/>
            <person name="Jackson S.A."/>
        </authorList>
    </citation>
    <scope>NUCLEOTIDE SEQUENCE [LARGE SCALE GENOMIC DNA]</scope>
    <source>
        <strain evidence="2">cv. G19833</strain>
    </source>
</reference>
<evidence type="ECO:0008006" key="3">
    <source>
        <dbReference type="Google" id="ProtNLM"/>
    </source>
</evidence>
<dbReference type="PANTHER" id="PTHR47481">
    <property type="match status" value="1"/>
</dbReference>
<sequence>MASSSTTEPNSETFSAKPFPLPPHIFHTPIPLKLDSENFLVWRQQVNATLRSLDLLYFLDGSCIPPRLISIEEDASPIVNSKYIQYDRQDQAILAWLLASMTAGVLT</sequence>
<dbReference type="Gramene" id="ESW31029">
    <property type="protein sequence ID" value="ESW31029"/>
    <property type="gene ID" value="PHAVU_002G203100g"/>
</dbReference>
<dbReference type="Proteomes" id="UP000000226">
    <property type="component" value="Chromosome 2"/>
</dbReference>
<dbReference type="PANTHER" id="PTHR47481:SF22">
    <property type="entry name" value="RETROTRANSPOSON GAG DOMAIN-CONTAINING PROTEIN"/>
    <property type="match status" value="1"/>
</dbReference>
<name>V7CLJ0_PHAVU</name>
<evidence type="ECO:0000313" key="1">
    <source>
        <dbReference type="EMBL" id="ESW31029.1"/>
    </source>
</evidence>
<dbReference type="EMBL" id="CM002289">
    <property type="protein sequence ID" value="ESW31029.1"/>
    <property type="molecule type" value="Genomic_DNA"/>
</dbReference>
<proteinExistence type="predicted"/>
<protein>
    <recommendedName>
        <fullName evidence="3">Retrotransposon Copia-like N-terminal domain-containing protein</fullName>
    </recommendedName>
</protein>
<gene>
    <name evidence="1" type="ORF">PHAVU_002G203100g</name>
</gene>
<dbReference type="OMA" id="GCETSAQ"/>